<comment type="caution">
    <text evidence="5">The sequence shown here is derived from an EMBL/GenBank/DDBJ whole genome shotgun (WGS) entry which is preliminary data.</text>
</comment>
<dbReference type="Pfam" id="PF00561">
    <property type="entry name" value="Abhydrolase_1"/>
    <property type="match status" value="1"/>
</dbReference>
<dbReference type="RefSeq" id="XP_018658804.1">
    <property type="nucleotide sequence ID" value="XM_018808027.1"/>
</dbReference>
<dbReference type="GO" id="GO:0016787">
    <property type="term" value="F:hydrolase activity"/>
    <property type="evidence" value="ECO:0007669"/>
    <property type="project" value="UniProtKB-KW"/>
</dbReference>
<dbReference type="InterPro" id="IPR000639">
    <property type="entry name" value="Epox_hydrolase-like"/>
</dbReference>
<keyword evidence="6" id="KW-1185">Reference proteome</keyword>
<dbReference type="PRINTS" id="PR00412">
    <property type="entry name" value="EPOXHYDRLASE"/>
</dbReference>
<dbReference type="InterPro" id="IPR029058">
    <property type="entry name" value="AB_hydrolase_fold"/>
</dbReference>
<dbReference type="AlphaFoldDB" id="A0A2P4ZHI5"/>
<feature type="domain" description="AB hydrolase-1" evidence="4">
    <location>
        <begin position="44"/>
        <end position="111"/>
    </location>
</feature>
<evidence type="ECO:0000313" key="5">
    <source>
        <dbReference type="EMBL" id="PON23751.1"/>
    </source>
</evidence>
<evidence type="ECO:0000256" key="3">
    <source>
        <dbReference type="SAM" id="SignalP"/>
    </source>
</evidence>
<accession>A0A2P4ZHI5</accession>
<evidence type="ECO:0000256" key="2">
    <source>
        <dbReference type="ARBA" id="ARBA00038334"/>
    </source>
</evidence>
<comment type="similarity">
    <text evidence="2">Belongs to the AB hydrolase superfamily. Epoxide hydrolase family.</text>
</comment>
<dbReference type="STRING" id="398673.A0A2P4ZHI5"/>
<dbReference type="Gene3D" id="3.40.50.1820">
    <property type="entry name" value="alpha/beta hydrolase"/>
    <property type="match status" value="2"/>
</dbReference>
<dbReference type="PANTHER" id="PTHR43329">
    <property type="entry name" value="EPOXIDE HYDROLASE"/>
    <property type="match status" value="1"/>
</dbReference>
<sequence>MRFINLILAASLPLISALESRIFSSYDGTTYVYDYVPARGDNSTFLLLHGFPSTRKEWRSHISKLTDEGHGVIVPDLLGYGDSDMPLELEAYNLKTISGHFAELVKHENIDKSYNAPGINFDVDGFNVQGLKQLGYMPFGYWYFFNSFDAASVLTQNLDSFFHLAFHNNASDLPQTFCALGAVRAWVTANTTTPDPEWLEPGFKPLWISLFSKRDAMQAALNYYQSFLRGYSAVDEARLTDENRKIKVPVMATGGTKDPVTRFDQLKSETEPWTTKGYTQHAVEADHWVILEAGDVVMDHLKNFARQ</sequence>
<evidence type="ECO:0000256" key="1">
    <source>
        <dbReference type="ARBA" id="ARBA00022801"/>
    </source>
</evidence>
<feature type="signal peptide" evidence="3">
    <location>
        <begin position="1"/>
        <end position="17"/>
    </location>
</feature>
<dbReference type="EMBL" id="JPDN02000027">
    <property type="protein sequence ID" value="PON23751.1"/>
    <property type="molecule type" value="Genomic_DNA"/>
</dbReference>
<keyword evidence="3" id="KW-0732">Signal</keyword>
<evidence type="ECO:0000313" key="6">
    <source>
        <dbReference type="Proteomes" id="UP000054821"/>
    </source>
</evidence>
<dbReference type="Proteomes" id="UP000054821">
    <property type="component" value="Unassembled WGS sequence"/>
</dbReference>
<dbReference type="GeneID" id="29988110"/>
<name>A0A2P4ZHI5_9HYPO</name>
<feature type="chain" id="PRO_5015146199" description="AB hydrolase-1 domain-containing protein" evidence="3">
    <location>
        <begin position="18"/>
        <end position="307"/>
    </location>
</feature>
<organism evidence="5 6">
    <name type="scientific">Trichoderma gamsii</name>
    <dbReference type="NCBI Taxonomy" id="398673"/>
    <lineage>
        <taxon>Eukaryota</taxon>
        <taxon>Fungi</taxon>
        <taxon>Dikarya</taxon>
        <taxon>Ascomycota</taxon>
        <taxon>Pezizomycotina</taxon>
        <taxon>Sordariomycetes</taxon>
        <taxon>Hypocreomycetidae</taxon>
        <taxon>Hypocreales</taxon>
        <taxon>Hypocreaceae</taxon>
        <taxon>Trichoderma</taxon>
    </lineage>
</organism>
<proteinExistence type="inferred from homology"/>
<reference evidence="5 6" key="1">
    <citation type="journal article" date="2016" name="Genome Announc.">
        <title>Draft Whole-Genome Sequence of Trichoderma gamsii T6085, a Promising Biocontrol Agent of Fusarium Head Blight on Wheat.</title>
        <authorList>
            <person name="Baroncelli R."/>
            <person name="Zapparata A."/>
            <person name="Piaggeschi G."/>
            <person name="Sarrocco S."/>
            <person name="Vannacci G."/>
        </authorList>
    </citation>
    <scope>NUCLEOTIDE SEQUENCE [LARGE SCALE GENOMIC DNA]</scope>
    <source>
        <strain evidence="5 6">T6085</strain>
    </source>
</reference>
<keyword evidence="1" id="KW-0378">Hydrolase</keyword>
<protein>
    <recommendedName>
        <fullName evidence="4">AB hydrolase-1 domain-containing protein</fullName>
    </recommendedName>
</protein>
<gene>
    <name evidence="5" type="ORF">TGAM01_v207398</name>
</gene>
<evidence type="ECO:0000259" key="4">
    <source>
        <dbReference type="Pfam" id="PF00561"/>
    </source>
</evidence>
<dbReference type="SUPFAM" id="SSF53474">
    <property type="entry name" value="alpha/beta-Hydrolases"/>
    <property type="match status" value="1"/>
</dbReference>
<dbReference type="InterPro" id="IPR000073">
    <property type="entry name" value="AB_hydrolase_1"/>
</dbReference>